<protein>
    <submittedName>
        <fullName evidence="2">CoA-binding protein</fullName>
    </submittedName>
</protein>
<organism evidence="2 3">
    <name type="scientific">Terrabacter terrigena</name>
    <dbReference type="NCBI Taxonomy" id="574718"/>
    <lineage>
        <taxon>Bacteria</taxon>
        <taxon>Bacillati</taxon>
        <taxon>Actinomycetota</taxon>
        <taxon>Actinomycetes</taxon>
        <taxon>Micrococcales</taxon>
        <taxon>Intrasporangiaceae</taxon>
        <taxon>Terrabacter</taxon>
    </lineage>
</organism>
<dbReference type="Proteomes" id="UP001597046">
    <property type="component" value="Unassembled WGS sequence"/>
</dbReference>
<proteinExistence type="predicted"/>
<evidence type="ECO:0000313" key="2">
    <source>
        <dbReference type="EMBL" id="MFD1055270.1"/>
    </source>
</evidence>
<dbReference type="InterPro" id="IPR003781">
    <property type="entry name" value="CoA-bd"/>
</dbReference>
<dbReference type="PANTHER" id="PTHR33303">
    <property type="entry name" value="CYTOPLASMIC PROTEIN-RELATED"/>
    <property type="match status" value="1"/>
</dbReference>
<evidence type="ECO:0000259" key="1">
    <source>
        <dbReference type="SMART" id="SM00881"/>
    </source>
</evidence>
<name>A0ABW3N1J4_9MICO</name>
<keyword evidence="3" id="KW-1185">Reference proteome</keyword>
<dbReference type="Pfam" id="PF13380">
    <property type="entry name" value="CoA_binding_2"/>
    <property type="match status" value="1"/>
</dbReference>
<dbReference type="PANTHER" id="PTHR33303:SF2">
    <property type="entry name" value="COA-BINDING DOMAIN-CONTAINING PROTEIN"/>
    <property type="match status" value="1"/>
</dbReference>
<comment type="caution">
    <text evidence="2">The sequence shown here is derived from an EMBL/GenBank/DDBJ whole genome shotgun (WGS) entry which is preliminary data.</text>
</comment>
<dbReference type="RefSeq" id="WP_386053218.1">
    <property type="nucleotide sequence ID" value="NZ_JBHTKH010000008.1"/>
</dbReference>
<dbReference type="InterPro" id="IPR036291">
    <property type="entry name" value="NAD(P)-bd_dom_sf"/>
</dbReference>
<feature type="domain" description="CoA-binding" evidence="1">
    <location>
        <begin position="14"/>
        <end position="114"/>
    </location>
</feature>
<gene>
    <name evidence="2" type="ORF">ACFQ2V_13210</name>
</gene>
<dbReference type="Gene3D" id="3.40.50.720">
    <property type="entry name" value="NAD(P)-binding Rossmann-like Domain"/>
    <property type="match status" value="1"/>
</dbReference>
<dbReference type="EMBL" id="JBHTKH010000008">
    <property type="protein sequence ID" value="MFD1055270.1"/>
    <property type="molecule type" value="Genomic_DNA"/>
</dbReference>
<dbReference type="SUPFAM" id="SSF51735">
    <property type="entry name" value="NAD(P)-binding Rossmann-fold domains"/>
    <property type="match status" value="1"/>
</dbReference>
<evidence type="ECO:0000313" key="3">
    <source>
        <dbReference type="Proteomes" id="UP001597046"/>
    </source>
</evidence>
<sequence>MSPHHNDADVIRDLLHTPATWAVVGLGDNPDRTAYRVSLWLQRELGIRLVPVHPSAATVHGAQGYKSLADIPDGTVVKVVDCFVNSQRVGAVVDEAIAESARLGIEAVWLQLGVIDEAAAARAEEAGLAVVMDTCPKIEYPRIRPGDGASAVTD</sequence>
<accession>A0ABW3N1J4</accession>
<reference evidence="3" key="1">
    <citation type="journal article" date="2019" name="Int. J. Syst. Evol. Microbiol.">
        <title>The Global Catalogue of Microorganisms (GCM) 10K type strain sequencing project: providing services to taxonomists for standard genome sequencing and annotation.</title>
        <authorList>
            <consortium name="The Broad Institute Genomics Platform"/>
            <consortium name="The Broad Institute Genome Sequencing Center for Infectious Disease"/>
            <person name="Wu L."/>
            <person name="Ma J."/>
        </authorList>
    </citation>
    <scope>NUCLEOTIDE SEQUENCE [LARGE SCALE GENOMIC DNA]</scope>
    <source>
        <strain evidence="3">CCUG 57508</strain>
    </source>
</reference>
<dbReference type="SMART" id="SM00881">
    <property type="entry name" value="CoA_binding"/>
    <property type="match status" value="1"/>
</dbReference>